<comment type="function">
    <text evidence="2 7">Catalyzes the formation of N(7)-methylguanine at position 46 (m7G46) in tRNA.</text>
</comment>
<keyword evidence="9" id="KW-1185">Reference proteome</keyword>
<dbReference type="Pfam" id="PF02390">
    <property type="entry name" value="Methyltransf_4"/>
    <property type="match status" value="1"/>
</dbReference>
<name>A0A6B3LUL0_9BACT</name>
<evidence type="ECO:0000256" key="1">
    <source>
        <dbReference type="ARBA" id="ARBA00000142"/>
    </source>
</evidence>
<dbReference type="NCBIfam" id="NF001080">
    <property type="entry name" value="PRK00121.2-2"/>
    <property type="match status" value="1"/>
</dbReference>
<comment type="catalytic activity">
    <reaction evidence="1 7">
        <text>guanosine(46) in tRNA + S-adenosyl-L-methionine = N(7)-methylguanosine(46) in tRNA + S-adenosyl-L-homocysteine</text>
        <dbReference type="Rhea" id="RHEA:42708"/>
        <dbReference type="Rhea" id="RHEA-COMP:10188"/>
        <dbReference type="Rhea" id="RHEA-COMP:10189"/>
        <dbReference type="ChEBI" id="CHEBI:57856"/>
        <dbReference type="ChEBI" id="CHEBI:59789"/>
        <dbReference type="ChEBI" id="CHEBI:74269"/>
        <dbReference type="ChEBI" id="CHEBI:74480"/>
        <dbReference type="EC" id="2.1.1.33"/>
    </reaction>
</comment>
<feature type="binding site" evidence="7">
    <location>
        <begin position="197"/>
        <end position="200"/>
    </location>
    <ligand>
        <name>substrate</name>
    </ligand>
</feature>
<dbReference type="InterPro" id="IPR029063">
    <property type="entry name" value="SAM-dependent_MTases_sf"/>
</dbReference>
<dbReference type="GO" id="GO:0043527">
    <property type="term" value="C:tRNA methyltransferase complex"/>
    <property type="evidence" value="ECO:0007669"/>
    <property type="project" value="TreeGrafter"/>
</dbReference>
<dbReference type="Gene3D" id="3.40.50.150">
    <property type="entry name" value="Vaccinia Virus protein VP39"/>
    <property type="match status" value="1"/>
</dbReference>
<evidence type="ECO:0000313" key="8">
    <source>
        <dbReference type="EMBL" id="NEM97946.1"/>
    </source>
</evidence>
<dbReference type="InterPro" id="IPR003358">
    <property type="entry name" value="tRNA_(Gua-N-7)_MeTrfase_Trmb"/>
</dbReference>
<keyword evidence="5 7" id="KW-0949">S-adenosyl-L-methionine</keyword>
<evidence type="ECO:0000256" key="4">
    <source>
        <dbReference type="ARBA" id="ARBA00022679"/>
    </source>
</evidence>
<evidence type="ECO:0000256" key="7">
    <source>
        <dbReference type="HAMAP-Rule" id="MF_01057"/>
    </source>
</evidence>
<dbReference type="EMBL" id="JAAGWD010000003">
    <property type="protein sequence ID" value="NEM97946.1"/>
    <property type="molecule type" value="Genomic_DNA"/>
</dbReference>
<organism evidence="8 9">
    <name type="scientific">Pontibacter burrus</name>
    <dbReference type="NCBI Taxonomy" id="2704466"/>
    <lineage>
        <taxon>Bacteria</taxon>
        <taxon>Pseudomonadati</taxon>
        <taxon>Bacteroidota</taxon>
        <taxon>Cytophagia</taxon>
        <taxon>Cytophagales</taxon>
        <taxon>Hymenobacteraceae</taxon>
        <taxon>Pontibacter</taxon>
    </lineage>
</organism>
<comment type="caution">
    <text evidence="8">The sequence shown here is derived from an EMBL/GenBank/DDBJ whole genome shotgun (WGS) entry which is preliminary data.</text>
</comment>
<feature type="binding site" evidence="7">
    <location>
        <position position="47"/>
    </location>
    <ligand>
        <name>S-adenosyl-L-methionine</name>
        <dbReference type="ChEBI" id="CHEBI:59789"/>
    </ligand>
</feature>
<evidence type="ECO:0000256" key="6">
    <source>
        <dbReference type="ARBA" id="ARBA00022694"/>
    </source>
</evidence>
<comment type="pathway">
    <text evidence="7">tRNA modification; N(7)-methylguanine-tRNA biosynthesis.</text>
</comment>
<keyword evidence="4 7" id="KW-0808">Transferase</keyword>
<dbReference type="CDD" id="cd02440">
    <property type="entry name" value="AdoMet_MTases"/>
    <property type="match status" value="1"/>
</dbReference>
<dbReference type="PROSITE" id="PS51625">
    <property type="entry name" value="SAM_MT_TRMB"/>
    <property type="match status" value="1"/>
</dbReference>
<dbReference type="PANTHER" id="PTHR23417:SF14">
    <property type="entry name" value="PENTACOTRIPEPTIDE-REPEAT REGION OF PRORP DOMAIN-CONTAINING PROTEIN"/>
    <property type="match status" value="1"/>
</dbReference>
<dbReference type="PANTHER" id="PTHR23417">
    <property type="entry name" value="3-DEOXY-D-MANNO-OCTULOSONIC-ACID TRANSFERASE/TRNA GUANINE-N 7 - -METHYLTRANSFERASE"/>
    <property type="match status" value="1"/>
</dbReference>
<sequence>MGRSKLEKFATIAERDNVVQDGNEKYGQLKGKWRSEQFGNNNPIVLEIGCGRGEYTVGMARLHPEKNYIGVDIKGNRIWKGSTLAVEEGLENVAFLRTFIETITDHFAEGEIDEIWITFPDPRPKDRDIKRRLTSPRFQELYSYLLKHDGIIHLKTDNGPLFDYTLEVLQERKIKHLVSTHDLYNSDLQEHTMGIYTTYEKRYLAEGIAIKYLQYKPVKES</sequence>
<dbReference type="NCBIfam" id="TIGR00091">
    <property type="entry name" value="tRNA (guanosine(46)-N7)-methyltransferase TrmB"/>
    <property type="match status" value="1"/>
</dbReference>
<proteinExistence type="inferred from homology"/>
<feature type="binding site" evidence="7">
    <location>
        <position position="125"/>
    </location>
    <ligand>
        <name>substrate</name>
    </ligand>
</feature>
<feature type="binding site" evidence="7">
    <location>
        <position position="121"/>
    </location>
    <ligand>
        <name>S-adenosyl-L-methionine</name>
        <dbReference type="ChEBI" id="CHEBI:59789"/>
    </ligand>
</feature>
<accession>A0A6B3LUL0</accession>
<keyword evidence="3 7" id="KW-0489">Methyltransferase</keyword>
<dbReference type="Proteomes" id="UP000474777">
    <property type="component" value="Unassembled WGS sequence"/>
</dbReference>
<protein>
    <recommendedName>
        <fullName evidence="7">tRNA (guanine-N(7)-)-methyltransferase</fullName>
        <ecNumber evidence="7">2.1.1.33</ecNumber>
    </recommendedName>
    <alternativeName>
        <fullName evidence="7">tRNA (guanine(46)-N(7))-methyltransferase</fullName>
    </alternativeName>
    <alternativeName>
        <fullName evidence="7">tRNA(m7G46)-methyltransferase</fullName>
    </alternativeName>
</protein>
<gene>
    <name evidence="7 8" type="primary">trmB</name>
    <name evidence="8" type="ORF">GXP69_09590</name>
</gene>
<feature type="binding site" evidence="7">
    <location>
        <position position="157"/>
    </location>
    <ligand>
        <name>substrate</name>
    </ligand>
</feature>
<dbReference type="InterPro" id="IPR055361">
    <property type="entry name" value="tRNA_methyltr_TrmB_bact"/>
</dbReference>
<evidence type="ECO:0000256" key="5">
    <source>
        <dbReference type="ARBA" id="ARBA00022691"/>
    </source>
</evidence>
<dbReference type="RefSeq" id="WP_163914741.1">
    <property type="nucleotide sequence ID" value="NZ_JAAGWD010000003.1"/>
</dbReference>
<dbReference type="GO" id="GO:0008176">
    <property type="term" value="F:tRNA (guanine(46)-N7)-methyltransferase activity"/>
    <property type="evidence" value="ECO:0007669"/>
    <property type="project" value="UniProtKB-UniRule"/>
</dbReference>
<evidence type="ECO:0000313" key="9">
    <source>
        <dbReference type="Proteomes" id="UP000474777"/>
    </source>
</evidence>
<keyword evidence="6 7" id="KW-0819">tRNA processing</keyword>
<evidence type="ECO:0000256" key="2">
    <source>
        <dbReference type="ARBA" id="ARBA00003015"/>
    </source>
</evidence>
<evidence type="ECO:0000256" key="3">
    <source>
        <dbReference type="ARBA" id="ARBA00022603"/>
    </source>
</evidence>
<feature type="binding site" evidence="7">
    <location>
        <position position="72"/>
    </location>
    <ligand>
        <name>S-adenosyl-L-methionine</name>
        <dbReference type="ChEBI" id="CHEBI:59789"/>
    </ligand>
</feature>
<dbReference type="AlphaFoldDB" id="A0A6B3LUL0"/>
<dbReference type="UniPathway" id="UPA00989"/>
<comment type="caution">
    <text evidence="7">Lacks conserved residue(s) required for the propagation of feature annotation.</text>
</comment>
<dbReference type="HAMAP" id="MF_01057">
    <property type="entry name" value="tRNA_methyltr_TrmB"/>
    <property type="match status" value="1"/>
</dbReference>
<comment type="similarity">
    <text evidence="7">Belongs to the class I-like SAM-binding methyltransferase superfamily. TrmB family.</text>
</comment>
<dbReference type="EC" id="2.1.1.33" evidence="7"/>
<dbReference type="SUPFAM" id="SSF53335">
    <property type="entry name" value="S-adenosyl-L-methionine-dependent methyltransferases"/>
    <property type="match status" value="1"/>
</dbReference>
<reference evidence="8 9" key="1">
    <citation type="submission" date="2020-02" db="EMBL/GenBank/DDBJ databases">
        <authorList>
            <person name="Kim M.K."/>
        </authorList>
    </citation>
    <scope>NUCLEOTIDE SEQUENCE [LARGE SCALE GENOMIC DNA]</scope>
    <source>
        <strain evidence="8 9">BT327</strain>
    </source>
</reference>